<keyword evidence="6" id="KW-0131">Cell cycle</keyword>
<protein>
    <submittedName>
        <fullName evidence="7">SsgA family sporulation/cell division regulator</fullName>
    </submittedName>
</protein>
<dbReference type="Pfam" id="PF04686">
    <property type="entry name" value="SsgA"/>
    <property type="match status" value="1"/>
</dbReference>
<comment type="similarity">
    <text evidence="2">Belongs to the SsgA family.</text>
</comment>
<evidence type="ECO:0000256" key="2">
    <source>
        <dbReference type="ARBA" id="ARBA00009323"/>
    </source>
</evidence>
<dbReference type="Proteomes" id="UP001291653">
    <property type="component" value="Unassembled WGS sequence"/>
</dbReference>
<sequence>MFRTVEQSIPAHLISGAPRPAPMTVCLIYSAADPFAVRMAFPAAVALSGTEVTWTFARSLLDEGLRAAAGRGDVRIRPRDSTRTLVELRSAEGTALLRFPTGRLRHFLLHAYAAVPAGTESCAVDLDGGLSALLRGARDGQD</sequence>
<dbReference type="Gene3D" id="2.30.31.20">
    <property type="entry name" value="Sporulation-specific cell division protein SsgB"/>
    <property type="match status" value="1"/>
</dbReference>
<dbReference type="EMBL" id="BSBI01000014">
    <property type="protein sequence ID" value="GLF98294.1"/>
    <property type="molecule type" value="Genomic_DNA"/>
</dbReference>
<comment type="caution">
    <text evidence="7">The sequence shown here is derived from an EMBL/GenBank/DDBJ whole genome shotgun (WGS) entry which is preliminary data.</text>
</comment>
<evidence type="ECO:0000313" key="7">
    <source>
        <dbReference type="EMBL" id="GLF98294.1"/>
    </source>
</evidence>
<keyword evidence="4" id="KW-0749">Sporulation</keyword>
<evidence type="ECO:0000313" key="8">
    <source>
        <dbReference type="Proteomes" id="UP001291653"/>
    </source>
</evidence>
<proteinExistence type="inferred from homology"/>
<keyword evidence="5" id="KW-0717">Septation</keyword>
<dbReference type="InterPro" id="IPR038658">
    <property type="entry name" value="SsgB_sf"/>
</dbReference>
<reference evidence="7 8" key="1">
    <citation type="submission" date="2022-10" db="EMBL/GenBank/DDBJ databases">
        <title>Draft genome sequence of Streptomyces sp. YSPA8.</title>
        <authorList>
            <person name="Moriuchi R."/>
            <person name="Dohra H."/>
            <person name="Yamamura H."/>
            <person name="Kodani S."/>
        </authorList>
    </citation>
    <scope>NUCLEOTIDE SEQUENCE [LARGE SCALE GENOMIC DNA]</scope>
    <source>
        <strain evidence="7 8">YSPA8</strain>
    </source>
</reference>
<accession>A0ABQ5P6V0</accession>
<evidence type="ECO:0000256" key="4">
    <source>
        <dbReference type="ARBA" id="ARBA00022969"/>
    </source>
</evidence>
<evidence type="ECO:0000256" key="3">
    <source>
        <dbReference type="ARBA" id="ARBA00022618"/>
    </source>
</evidence>
<dbReference type="RefSeq" id="WP_323450280.1">
    <property type="nucleotide sequence ID" value="NZ_BSBI01000014.1"/>
</dbReference>
<gene>
    <name evidence="7" type="ORF">SYYSPA8_28375</name>
</gene>
<dbReference type="InterPro" id="IPR006776">
    <property type="entry name" value="SsgB"/>
</dbReference>
<evidence type="ECO:0000256" key="1">
    <source>
        <dbReference type="ARBA" id="ARBA00004431"/>
    </source>
</evidence>
<keyword evidence="8" id="KW-1185">Reference proteome</keyword>
<name>A0ABQ5P6V0_9ACTN</name>
<evidence type="ECO:0000256" key="5">
    <source>
        <dbReference type="ARBA" id="ARBA00023210"/>
    </source>
</evidence>
<keyword evidence="3" id="KW-0132">Cell division</keyword>
<comment type="subcellular location">
    <subcellularLocation>
        <location evidence="1">Cell septum</location>
    </subcellularLocation>
</comment>
<evidence type="ECO:0000256" key="6">
    <source>
        <dbReference type="ARBA" id="ARBA00023306"/>
    </source>
</evidence>
<organism evidence="7 8">
    <name type="scientific">Streptomyces yaizuensis</name>
    <dbReference type="NCBI Taxonomy" id="2989713"/>
    <lineage>
        <taxon>Bacteria</taxon>
        <taxon>Bacillati</taxon>
        <taxon>Actinomycetota</taxon>
        <taxon>Actinomycetes</taxon>
        <taxon>Kitasatosporales</taxon>
        <taxon>Streptomycetaceae</taxon>
        <taxon>Streptomyces</taxon>
    </lineage>
</organism>